<evidence type="ECO:0000256" key="2">
    <source>
        <dbReference type="ARBA" id="ARBA00011033"/>
    </source>
</evidence>
<dbReference type="Proteomes" id="UP000028990">
    <property type="component" value="Unassembled WGS sequence"/>
</dbReference>
<dbReference type="eggNOG" id="ENOG502SQGR">
    <property type="taxonomic scope" value="Eukaryota"/>
</dbReference>
<feature type="signal peptide" evidence="12">
    <location>
        <begin position="1"/>
        <end position="21"/>
    </location>
</feature>
<evidence type="ECO:0000256" key="11">
    <source>
        <dbReference type="RuleBase" id="RU000436"/>
    </source>
</evidence>
<dbReference type="InterPro" id="IPR009079">
    <property type="entry name" value="4_helix_cytokine-like_core"/>
</dbReference>
<dbReference type="GO" id="GO:0009893">
    <property type="term" value="P:positive regulation of metabolic process"/>
    <property type="evidence" value="ECO:0007669"/>
    <property type="project" value="UniProtKB-ARBA"/>
</dbReference>
<dbReference type="PANTHER" id="PTHR11691:SF73">
    <property type="entry name" value="INTERFERON BETA"/>
    <property type="match status" value="1"/>
</dbReference>
<dbReference type="InterPro" id="IPR000471">
    <property type="entry name" value="Interferon_alpha/beta/delta"/>
</dbReference>
<dbReference type="GO" id="GO:0051607">
    <property type="term" value="P:defense response to virus"/>
    <property type="evidence" value="ECO:0007669"/>
    <property type="project" value="UniProtKB-KW"/>
</dbReference>
<keyword evidence="14" id="KW-1185">Reference proteome</keyword>
<keyword evidence="7 11" id="KW-0051">Antiviral defense</keyword>
<comment type="subcellular location">
    <subcellularLocation>
        <location evidence="1">Secreted</location>
    </subcellularLocation>
</comment>
<dbReference type="AlphaFoldDB" id="A0A091CN49"/>
<dbReference type="GO" id="GO:0005615">
    <property type="term" value="C:extracellular space"/>
    <property type="evidence" value="ECO:0007669"/>
    <property type="project" value="UniProtKB-KW"/>
</dbReference>
<dbReference type="GO" id="GO:0071359">
    <property type="term" value="P:cellular response to dsRNA"/>
    <property type="evidence" value="ECO:0007669"/>
    <property type="project" value="UniProtKB-ARBA"/>
</dbReference>
<evidence type="ECO:0000256" key="1">
    <source>
        <dbReference type="ARBA" id="ARBA00004613"/>
    </source>
</evidence>
<evidence type="ECO:0000256" key="7">
    <source>
        <dbReference type="ARBA" id="ARBA00023118"/>
    </source>
</evidence>
<dbReference type="STRING" id="885580.ENSFDAP00000011502"/>
<sequence length="187" mass="22183">MANRYILQITLLLSFSTVSLSVSYNLLQLQQRNSSLACQELLKKLKGKPEYCHDDSMDFKFPEEIKQPQQFRKEKAALVIQEMLQNILDIVRRSFSNTVWDETIVKNLLLELHQQIDSLKTLLKEKLEEKGITWEDSKTIPRLKGYYWRIRRHLKAKHSSICAWTVVQVELFRNFSFVNRLTDCFQD</sequence>
<evidence type="ECO:0000256" key="6">
    <source>
        <dbReference type="ARBA" id="ARBA00022729"/>
    </source>
</evidence>
<keyword evidence="6 12" id="KW-0732">Signal</keyword>
<keyword evidence="9" id="KW-0325">Glycoprotein</keyword>
<dbReference type="GO" id="GO:0005125">
    <property type="term" value="F:cytokine activity"/>
    <property type="evidence" value="ECO:0007669"/>
    <property type="project" value="UniProtKB-KW"/>
</dbReference>
<dbReference type="GO" id="GO:0045321">
    <property type="term" value="P:leukocyte activation"/>
    <property type="evidence" value="ECO:0007669"/>
    <property type="project" value="UniProtKB-ARBA"/>
</dbReference>
<reference evidence="13 14" key="1">
    <citation type="submission" date="2013-11" db="EMBL/GenBank/DDBJ databases">
        <title>The Damaraland mole rat (Fukomys damarensis) genome and evolution of African mole rats.</title>
        <authorList>
            <person name="Gladyshev V.N."/>
            <person name="Fang X."/>
        </authorList>
    </citation>
    <scope>NUCLEOTIDE SEQUENCE [LARGE SCALE GENOMIC DNA]</scope>
    <source>
        <tissue evidence="13">Liver</tissue>
    </source>
</reference>
<evidence type="ECO:0000256" key="10">
    <source>
        <dbReference type="ARBA" id="ARBA00073109"/>
    </source>
</evidence>
<dbReference type="SMART" id="SM00076">
    <property type="entry name" value="IFabd"/>
    <property type="match status" value="1"/>
</dbReference>
<evidence type="ECO:0000313" key="13">
    <source>
        <dbReference type="EMBL" id="KFO19382.1"/>
    </source>
</evidence>
<dbReference type="GO" id="GO:0006955">
    <property type="term" value="P:immune response"/>
    <property type="evidence" value="ECO:0007669"/>
    <property type="project" value="UniProtKB-ARBA"/>
</dbReference>
<dbReference type="PANTHER" id="PTHR11691">
    <property type="entry name" value="TYPE I INTERFERON"/>
    <property type="match status" value="1"/>
</dbReference>
<evidence type="ECO:0000256" key="12">
    <source>
        <dbReference type="SAM" id="SignalP"/>
    </source>
</evidence>
<evidence type="ECO:0000256" key="3">
    <source>
        <dbReference type="ARBA" id="ARBA00011245"/>
    </source>
</evidence>
<evidence type="ECO:0000256" key="5">
    <source>
        <dbReference type="ARBA" id="ARBA00022525"/>
    </source>
</evidence>
<dbReference type="SUPFAM" id="SSF47266">
    <property type="entry name" value="4-helical cytokines"/>
    <property type="match status" value="1"/>
</dbReference>
<accession>A0A091CN49</accession>
<feature type="chain" id="PRO_5001871054" description="Interferon beta" evidence="12">
    <location>
        <begin position="22"/>
        <end position="187"/>
    </location>
</feature>
<evidence type="ECO:0000256" key="9">
    <source>
        <dbReference type="ARBA" id="ARBA00023180"/>
    </source>
</evidence>
<dbReference type="OrthoDB" id="8922121at2759"/>
<dbReference type="GO" id="GO:0098586">
    <property type="term" value="P:cellular response to virus"/>
    <property type="evidence" value="ECO:0007669"/>
    <property type="project" value="UniProtKB-ARBA"/>
</dbReference>
<dbReference type="FunFam" id="1.20.1250.10:FF:000026">
    <property type="entry name" value="Interferon beta"/>
    <property type="match status" value="1"/>
</dbReference>
<evidence type="ECO:0000313" key="14">
    <source>
        <dbReference type="Proteomes" id="UP000028990"/>
    </source>
</evidence>
<dbReference type="GO" id="GO:0005126">
    <property type="term" value="F:cytokine receptor binding"/>
    <property type="evidence" value="ECO:0007669"/>
    <property type="project" value="InterPro"/>
</dbReference>
<gene>
    <name evidence="13" type="ORF">H920_19229</name>
</gene>
<keyword evidence="5" id="KW-0964">Secreted</keyword>
<evidence type="ECO:0000256" key="8">
    <source>
        <dbReference type="ARBA" id="ARBA00023157"/>
    </source>
</evidence>
<keyword evidence="4 11" id="KW-0202">Cytokine</keyword>
<keyword evidence="8" id="KW-1015">Disulfide bond</keyword>
<protein>
    <recommendedName>
        <fullName evidence="10">Interferon beta</fullName>
    </recommendedName>
</protein>
<proteinExistence type="inferred from homology"/>
<dbReference type="PRINTS" id="PR00266">
    <property type="entry name" value="INTERFERONAB"/>
</dbReference>
<dbReference type="EMBL" id="KN125098">
    <property type="protein sequence ID" value="KFO19382.1"/>
    <property type="molecule type" value="Genomic_DNA"/>
</dbReference>
<dbReference type="GO" id="GO:0051241">
    <property type="term" value="P:negative regulation of multicellular organismal process"/>
    <property type="evidence" value="ECO:0007669"/>
    <property type="project" value="UniProtKB-ARBA"/>
</dbReference>
<evidence type="ECO:0000256" key="4">
    <source>
        <dbReference type="ARBA" id="ARBA00022514"/>
    </source>
</evidence>
<comment type="subunit">
    <text evidence="3">Monomer.</text>
</comment>
<name>A0A091CN49_FUKDA</name>
<organism evidence="13 14">
    <name type="scientific">Fukomys damarensis</name>
    <name type="common">Damaraland mole rat</name>
    <name type="synonym">Cryptomys damarensis</name>
    <dbReference type="NCBI Taxonomy" id="885580"/>
    <lineage>
        <taxon>Eukaryota</taxon>
        <taxon>Metazoa</taxon>
        <taxon>Chordata</taxon>
        <taxon>Craniata</taxon>
        <taxon>Vertebrata</taxon>
        <taxon>Euteleostomi</taxon>
        <taxon>Mammalia</taxon>
        <taxon>Eutheria</taxon>
        <taxon>Euarchontoglires</taxon>
        <taxon>Glires</taxon>
        <taxon>Rodentia</taxon>
        <taxon>Hystricomorpha</taxon>
        <taxon>Bathyergidae</taxon>
        <taxon>Fukomys</taxon>
    </lineage>
</organism>
<dbReference type="OMA" id="HWQKEHL"/>
<dbReference type="Gene3D" id="1.20.1250.10">
    <property type="match status" value="1"/>
</dbReference>
<dbReference type="GO" id="GO:0002683">
    <property type="term" value="P:negative regulation of immune system process"/>
    <property type="evidence" value="ECO:0007669"/>
    <property type="project" value="UniProtKB-ARBA"/>
</dbReference>
<dbReference type="Pfam" id="PF00143">
    <property type="entry name" value="Interferon"/>
    <property type="match status" value="1"/>
</dbReference>
<comment type="similarity">
    <text evidence="2 11">Belongs to the alpha/beta interferon family.</text>
</comment>